<keyword evidence="1" id="KW-0472">Membrane</keyword>
<keyword evidence="1" id="KW-0812">Transmembrane</keyword>
<dbReference type="PANTHER" id="PTHR37314:SF4">
    <property type="entry name" value="UPF0700 TRANSMEMBRANE PROTEIN YOAK"/>
    <property type="match status" value="1"/>
</dbReference>
<proteinExistence type="predicted"/>
<gene>
    <name evidence="2" type="ORF">F9L07_20380</name>
</gene>
<feature type="transmembrane region" description="Helical" evidence="1">
    <location>
        <begin position="182"/>
        <end position="199"/>
    </location>
</feature>
<accession>A0A7J5DVS2</accession>
<feature type="transmembrane region" description="Helical" evidence="1">
    <location>
        <begin position="125"/>
        <end position="148"/>
    </location>
</feature>
<feature type="transmembrane region" description="Helical" evidence="1">
    <location>
        <begin position="205"/>
        <end position="222"/>
    </location>
</feature>
<sequence>MSGLRPGAVAVAERSRLAAMLALTFTTGMVDAIGYLGLDRVFTGNMTGNVVILGMAVTGAGDLPIAGPLLALAGFMGGAAIGGRALRRAEPGWTRVTTLLFTAVGTIVLVLGIATAIVGTEHEPVALAVTTALGAAMGLQAATARFLAVKDVTTVVVTSTLTGLAADSRFGLGTGSGSGRRVLAVLAIGVGALAGALLLRAGLGWSLVVVAGIVLVTTLVAARHEAGRPSTATVTATATATARGERA</sequence>
<dbReference type="AlphaFoldDB" id="A0A7J5DVS2"/>
<protein>
    <submittedName>
        <fullName evidence="2">DUF1275 domain-containing protein</fullName>
    </submittedName>
</protein>
<dbReference type="RefSeq" id="WP_151581583.1">
    <property type="nucleotide sequence ID" value="NZ_WBVM01000002.1"/>
</dbReference>
<name>A0A7J5DVS2_NOCSI</name>
<evidence type="ECO:0000313" key="2">
    <source>
        <dbReference type="EMBL" id="KAB2809391.1"/>
    </source>
</evidence>
<feature type="transmembrane region" description="Helical" evidence="1">
    <location>
        <begin position="65"/>
        <end position="86"/>
    </location>
</feature>
<keyword evidence="1" id="KW-1133">Transmembrane helix</keyword>
<evidence type="ECO:0000256" key="1">
    <source>
        <dbReference type="SAM" id="Phobius"/>
    </source>
</evidence>
<organism evidence="2 3">
    <name type="scientific">Nocardioides simplex</name>
    <name type="common">Arthrobacter simplex</name>
    <dbReference type="NCBI Taxonomy" id="2045"/>
    <lineage>
        <taxon>Bacteria</taxon>
        <taxon>Bacillati</taxon>
        <taxon>Actinomycetota</taxon>
        <taxon>Actinomycetes</taxon>
        <taxon>Propionibacteriales</taxon>
        <taxon>Nocardioidaceae</taxon>
        <taxon>Pimelobacter</taxon>
    </lineage>
</organism>
<comment type="caution">
    <text evidence="2">The sequence shown here is derived from an EMBL/GenBank/DDBJ whole genome shotgun (WGS) entry which is preliminary data.</text>
</comment>
<feature type="transmembrane region" description="Helical" evidence="1">
    <location>
        <begin position="98"/>
        <end position="119"/>
    </location>
</feature>
<dbReference type="Pfam" id="PF06912">
    <property type="entry name" value="DUF1275"/>
    <property type="match status" value="1"/>
</dbReference>
<dbReference type="EMBL" id="WBVM01000002">
    <property type="protein sequence ID" value="KAB2809391.1"/>
    <property type="molecule type" value="Genomic_DNA"/>
</dbReference>
<dbReference type="Proteomes" id="UP000449906">
    <property type="component" value="Unassembled WGS sequence"/>
</dbReference>
<dbReference type="InterPro" id="IPR010699">
    <property type="entry name" value="DUF1275"/>
</dbReference>
<evidence type="ECO:0000313" key="3">
    <source>
        <dbReference type="Proteomes" id="UP000449906"/>
    </source>
</evidence>
<dbReference type="PANTHER" id="PTHR37314">
    <property type="entry name" value="SLR0142 PROTEIN"/>
    <property type="match status" value="1"/>
</dbReference>
<reference evidence="2 3" key="1">
    <citation type="submission" date="2019-09" db="EMBL/GenBank/DDBJ databases">
        <title>Pimelobacter sp. isolated from Paulinella.</title>
        <authorList>
            <person name="Jeong S.E."/>
        </authorList>
    </citation>
    <scope>NUCLEOTIDE SEQUENCE [LARGE SCALE GENOMIC DNA]</scope>
    <source>
        <strain evidence="2 3">Pch-N</strain>
    </source>
</reference>